<comment type="caution">
    <text evidence="3">The sequence shown here is derived from an EMBL/GenBank/DDBJ whole genome shotgun (WGS) entry which is preliminary data.</text>
</comment>
<dbReference type="EMBL" id="BAAADG010000018">
    <property type="protein sequence ID" value="GAA0231405.1"/>
    <property type="molecule type" value="Genomic_DNA"/>
</dbReference>
<name>A0ABP3DFG8_9GAMM</name>
<reference evidence="4" key="1">
    <citation type="journal article" date="2019" name="Int. J. Syst. Evol. Microbiol.">
        <title>The Global Catalogue of Microorganisms (GCM) 10K type strain sequencing project: providing services to taxonomists for standard genome sequencing and annotation.</title>
        <authorList>
            <consortium name="The Broad Institute Genomics Platform"/>
            <consortium name="The Broad Institute Genome Sequencing Center for Infectious Disease"/>
            <person name="Wu L."/>
            <person name="Ma J."/>
        </authorList>
    </citation>
    <scope>NUCLEOTIDE SEQUENCE [LARGE SCALE GENOMIC DNA]</scope>
    <source>
        <strain evidence="4">JCM 6886</strain>
    </source>
</reference>
<evidence type="ECO:0000313" key="4">
    <source>
        <dbReference type="Proteomes" id="UP001501476"/>
    </source>
</evidence>
<evidence type="ECO:0000259" key="2">
    <source>
        <dbReference type="Pfam" id="PF13478"/>
    </source>
</evidence>
<dbReference type="InterPro" id="IPR003777">
    <property type="entry name" value="XdhC_CoxI"/>
</dbReference>
<dbReference type="PANTHER" id="PTHR30388">
    <property type="entry name" value="ALDEHYDE OXIDOREDUCTASE MOLYBDENUM COFACTOR ASSEMBLY PROTEIN"/>
    <property type="match status" value="1"/>
</dbReference>
<organism evidence="3 4">
    <name type="scientific">Methylophaga marina</name>
    <dbReference type="NCBI Taxonomy" id="45495"/>
    <lineage>
        <taxon>Bacteria</taxon>
        <taxon>Pseudomonadati</taxon>
        <taxon>Pseudomonadota</taxon>
        <taxon>Gammaproteobacteria</taxon>
        <taxon>Thiotrichales</taxon>
        <taxon>Piscirickettsiaceae</taxon>
        <taxon>Methylophaga</taxon>
    </lineage>
</organism>
<dbReference type="InterPro" id="IPR027051">
    <property type="entry name" value="XdhC_Rossmann_dom"/>
</dbReference>
<evidence type="ECO:0000259" key="1">
    <source>
        <dbReference type="Pfam" id="PF02625"/>
    </source>
</evidence>
<feature type="domain" description="XdhC- CoxI" evidence="1">
    <location>
        <begin position="15"/>
        <end position="83"/>
    </location>
</feature>
<gene>
    <name evidence="3" type="ORF">GCM10008964_23190</name>
</gene>
<feature type="domain" description="XdhC Rossmann" evidence="2">
    <location>
        <begin position="166"/>
        <end position="307"/>
    </location>
</feature>
<keyword evidence="4" id="KW-1185">Reference proteome</keyword>
<protein>
    <submittedName>
        <fullName evidence="3">XdhC family protein</fullName>
    </submittedName>
</protein>
<dbReference type="Gene3D" id="3.40.50.720">
    <property type="entry name" value="NAD(P)-binding Rossmann-like Domain"/>
    <property type="match status" value="1"/>
</dbReference>
<proteinExistence type="predicted"/>
<evidence type="ECO:0000313" key="3">
    <source>
        <dbReference type="EMBL" id="GAA0231405.1"/>
    </source>
</evidence>
<dbReference type="InterPro" id="IPR052698">
    <property type="entry name" value="MoCofactor_Util/Proc"/>
</dbReference>
<accession>A0ABP3DFG8</accession>
<dbReference type="PANTHER" id="PTHR30388:SF4">
    <property type="entry name" value="MOLYBDENUM COFACTOR INSERTION CHAPERONE PAOD"/>
    <property type="match status" value="1"/>
</dbReference>
<sequence length="329" mass="36178">MTGHDTNVLKQLQSWYQQGHKVWLVTVLSTYGSSPRQPGSMCVLRDDGLFTGSVSGGCVEDDLVTLLRDGALSSASAQIKTYGANQEEQARFKLPCGGQLKLLVEPVIDDQWLDDVITAISSQKLIKRDVSLRSLQVTCSLALSHEPLVCERPESISFVYGPRLRLLIIGAVETSYYLANIATALDYQVYVCDPRVEMQQTWTHQESTLLTMMPDDAVTSLQPDLNTAVVALTHDPKLDDMALLEALKSAAFYVGALGAKSNNNKRRERLKLFDLTQQEIDRLHGPVGMSIGSKTPAEIAVAIAAELVAIYRQRIRAQQTSASLDKVLT</sequence>
<dbReference type="Pfam" id="PF13478">
    <property type="entry name" value="XdhC_C"/>
    <property type="match status" value="1"/>
</dbReference>
<dbReference type="Pfam" id="PF02625">
    <property type="entry name" value="XdhC_CoxI"/>
    <property type="match status" value="1"/>
</dbReference>
<dbReference type="Proteomes" id="UP001501476">
    <property type="component" value="Unassembled WGS sequence"/>
</dbReference>